<dbReference type="AlphaFoldDB" id="A0A6V8HG74"/>
<keyword evidence="2 5" id="KW-0812">Transmembrane</keyword>
<gene>
    <name evidence="6" type="ORF">TCE0_041r13627</name>
</gene>
<keyword evidence="4 5" id="KW-0472">Membrane</keyword>
<feature type="transmembrane region" description="Helical" evidence="5">
    <location>
        <begin position="118"/>
        <end position="135"/>
    </location>
</feature>
<dbReference type="Gene3D" id="1.20.1250.20">
    <property type="entry name" value="MFS general substrate transporter like domains"/>
    <property type="match status" value="1"/>
</dbReference>
<organism evidence="6 7">
    <name type="scientific">Talaromyces pinophilus</name>
    <name type="common">Penicillium pinophilum</name>
    <dbReference type="NCBI Taxonomy" id="128442"/>
    <lineage>
        <taxon>Eukaryota</taxon>
        <taxon>Fungi</taxon>
        <taxon>Dikarya</taxon>
        <taxon>Ascomycota</taxon>
        <taxon>Pezizomycotina</taxon>
        <taxon>Eurotiomycetes</taxon>
        <taxon>Eurotiomycetidae</taxon>
        <taxon>Eurotiales</taxon>
        <taxon>Trichocomaceae</taxon>
        <taxon>Talaromyces</taxon>
        <taxon>Talaromyces sect. Talaromyces</taxon>
    </lineage>
</organism>
<name>A0A6V8HG74_TALPI</name>
<dbReference type="PANTHER" id="PTHR23502:SF163">
    <property type="entry name" value="MAJOR FACILITATOR SUPERFAMILY (MFS) PROFILE DOMAIN-CONTAINING PROTEIN"/>
    <property type="match status" value="1"/>
</dbReference>
<feature type="transmembrane region" description="Helical" evidence="5">
    <location>
        <begin position="282"/>
        <end position="301"/>
    </location>
</feature>
<accession>A0A6V8HG74</accession>
<evidence type="ECO:0000313" key="7">
    <source>
        <dbReference type="Proteomes" id="UP000053095"/>
    </source>
</evidence>
<dbReference type="GO" id="GO:0022857">
    <property type="term" value="F:transmembrane transporter activity"/>
    <property type="evidence" value="ECO:0007669"/>
    <property type="project" value="InterPro"/>
</dbReference>
<dbReference type="Pfam" id="PF07690">
    <property type="entry name" value="MFS_1"/>
    <property type="match status" value="2"/>
</dbReference>
<feature type="transmembrane region" description="Helical" evidence="5">
    <location>
        <begin position="172"/>
        <end position="192"/>
    </location>
</feature>
<comment type="caution">
    <text evidence="6">The sequence shown here is derived from an EMBL/GenBank/DDBJ whole genome shotgun (WGS) entry which is preliminary data.</text>
</comment>
<evidence type="ECO:0000256" key="5">
    <source>
        <dbReference type="SAM" id="Phobius"/>
    </source>
</evidence>
<dbReference type="PANTHER" id="PTHR23502">
    <property type="entry name" value="MAJOR FACILITATOR SUPERFAMILY"/>
    <property type="match status" value="1"/>
</dbReference>
<evidence type="ECO:0000256" key="3">
    <source>
        <dbReference type="ARBA" id="ARBA00022989"/>
    </source>
</evidence>
<feature type="transmembrane region" description="Helical" evidence="5">
    <location>
        <begin position="237"/>
        <end position="262"/>
    </location>
</feature>
<dbReference type="InterPro" id="IPR011701">
    <property type="entry name" value="MFS"/>
</dbReference>
<evidence type="ECO:0000256" key="4">
    <source>
        <dbReference type="ARBA" id="ARBA00023136"/>
    </source>
</evidence>
<dbReference type="Gene3D" id="1.20.1720.10">
    <property type="entry name" value="Multidrug resistance protein D"/>
    <property type="match status" value="1"/>
</dbReference>
<keyword evidence="7" id="KW-1185">Reference proteome</keyword>
<evidence type="ECO:0000256" key="2">
    <source>
        <dbReference type="ARBA" id="ARBA00022692"/>
    </source>
</evidence>
<feature type="transmembrane region" description="Helical" evidence="5">
    <location>
        <begin position="379"/>
        <end position="404"/>
    </location>
</feature>
<feature type="transmembrane region" description="Helical" evidence="5">
    <location>
        <begin position="321"/>
        <end position="340"/>
    </location>
</feature>
<protein>
    <recommendedName>
        <fullName evidence="8">Major facilitator superfamily (MFS) profile domain-containing protein</fullName>
    </recommendedName>
</protein>
<evidence type="ECO:0008006" key="8">
    <source>
        <dbReference type="Google" id="ProtNLM"/>
    </source>
</evidence>
<evidence type="ECO:0000313" key="6">
    <source>
        <dbReference type="EMBL" id="GAM40911.1"/>
    </source>
</evidence>
<feature type="transmembrane region" description="Helical" evidence="5">
    <location>
        <begin position="346"/>
        <end position="367"/>
    </location>
</feature>
<comment type="subcellular location">
    <subcellularLocation>
        <location evidence="1">Membrane</location>
        <topology evidence="1">Multi-pass membrane protein</topology>
    </subcellularLocation>
</comment>
<keyword evidence="3 5" id="KW-1133">Transmembrane helix</keyword>
<reference evidence="7" key="1">
    <citation type="journal article" date="2015" name="Genome Announc.">
        <title>Draft genome sequence of Talaromyces cellulolyticus strain Y-94, a source of lignocellulosic biomass-degrading enzymes.</title>
        <authorList>
            <person name="Fujii T."/>
            <person name="Koike H."/>
            <person name="Sawayama S."/>
            <person name="Yano S."/>
            <person name="Inoue H."/>
        </authorList>
    </citation>
    <scope>NUCLEOTIDE SEQUENCE [LARGE SCALE GENOMIC DNA]</scope>
    <source>
        <strain evidence="7">Y-94</strain>
    </source>
</reference>
<dbReference type="SUPFAM" id="SSF103473">
    <property type="entry name" value="MFS general substrate transporter"/>
    <property type="match status" value="1"/>
</dbReference>
<feature type="transmembrane region" description="Helical" evidence="5">
    <location>
        <begin position="147"/>
        <end position="166"/>
    </location>
</feature>
<dbReference type="EMBL" id="DF933837">
    <property type="protein sequence ID" value="GAM40911.1"/>
    <property type="molecule type" value="Genomic_DNA"/>
</dbReference>
<dbReference type="Proteomes" id="UP000053095">
    <property type="component" value="Unassembled WGS sequence"/>
</dbReference>
<dbReference type="GO" id="GO:0016020">
    <property type="term" value="C:membrane"/>
    <property type="evidence" value="ECO:0007669"/>
    <property type="project" value="UniProtKB-SubCell"/>
</dbReference>
<proteinExistence type="predicted"/>
<sequence length="425" mass="46653">MNEAVQPIEKDHSPIISLEEQKPSSPACTPIIVEYHENDPENPQNWALWSRWSIVMMVAIINIGTIIIVPAVPLILHEFNMSSDSLDSTLLVSIWDLGEVAGQFLVGPLSERYGRMPVFHAGNVFFILCSVAAALSTNMSMLVAFRFLNGVAVTSITLGPSGYIADALGWRWIIWLLAIIVAVVTVLSFAVFRETYRVKILQRKASRLRKETGNENFQSAQQENTQLLGTLIQPMRILFSSAIVFVISFYTALTYGISYVILTTLAEIMQETYRVGEGPLGLLFLGRAVGNTLGVILNALFSDRYIRYKKAKGETKPELRLPLMVFGAVTLPLGLLVYGWTMNKDIPWIAPIIGTGISRFSTLLTILPTSNYLVDVFDPLGTSASAVAACAIMQGLIGAILPLAGPRLYDSLGYGWGNSLLAFIS</sequence>
<dbReference type="InterPro" id="IPR036259">
    <property type="entry name" value="MFS_trans_sf"/>
</dbReference>
<evidence type="ECO:0000256" key="1">
    <source>
        <dbReference type="ARBA" id="ARBA00004141"/>
    </source>
</evidence>
<feature type="transmembrane region" description="Helical" evidence="5">
    <location>
        <begin position="52"/>
        <end position="76"/>
    </location>
</feature>